<sequence length="81" mass="8401">RRTFRIAGAAGVVGFFVVPLAGAVLGFVAAIYGVERRRLGGHGQAWASTRGVMRAIGTSVLVELFACLLVVGAWVGATVWG</sequence>
<comment type="caution">
    <text evidence="2">The sequence shown here is derived from an EMBL/GenBank/DDBJ whole genome shotgun (WGS) entry which is preliminary data.</text>
</comment>
<reference evidence="2 3" key="1">
    <citation type="submission" date="2015-07" db="EMBL/GenBank/DDBJ databases">
        <authorList>
            <person name="Ju K.-S."/>
            <person name="Doroghazi J.R."/>
            <person name="Metcalf W.W."/>
        </authorList>
    </citation>
    <scope>NUCLEOTIDE SEQUENCE [LARGE SCALE GENOMIC DNA]</scope>
    <source>
        <strain evidence="2 3">NRRL B-3589</strain>
    </source>
</reference>
<dbReference type="Pfam" id="PF04306">
    <property type="entry name" value="DUF456"/>
    <property type="match status" value="1"/>
</dbReference>
<evidence type="ECO:0000256" key="1">
    <source>
        <dbReference type="SAM" id="Phobius"/>
    </source>
</evidence>
<evidence type="ECO:0000313" key="3">
    <source>
        <dbReference type="Proteomes" id="UP000037020"/>
    </source>
</evidence>
<feature type="transmembrane region" description="Helical" evidence="1">
    <location>
        <begin position="55"/>
        <end position="77"/>
    </location>
</feature>
<feature type="non-terminal residue" evidence="2">
    <location>
        <position position="1"/>
    </location>
</feature>
<dbReference type="Proteomes" id="UP000037020">
    <property type="component" value="Unassembled WGS sequence"/>
</dbReference>
<proteinExistence type="predicted"/>
<dbReference type="InterPro" id="IPR007403">
    <property type="entry name" value="DUF456"/>
</dbReference>
<keyword evidence="1" id="KW-1133">Transmembrane helix</keyword>
<protein>
    <submittedName>
        <fullName evidence="2">Membrane protein</fullName>
    </submittedName>
</protein>
<keyword evidence="1" id="KW-0472">Membrane</keyword>
<dbReference type="EMBL" id="LGUT01001844">
    <property type="protein sequence ID" value="KOG88111.1"/>
    <property type="molecule type" value="Genomic_DNA"/>
</dbReference>
<keyword evidence="1" id="KW-0812">Transmembrane</keyword>
<keyword evidence="3" id="KW-1185">Reference proteome</keyword>
<evidence type="ECO:0000313" key="2">
    <source>
        <dbReference type="EMBL" id="KOG88111.1"/>
    </source>
</evidence>
<accession>A0ABR5J3S1</accession>
<feature type="transmembrane region" description="Helical" evidence="1">
    <location>
        <begin position="6"/>
        <end position="34"/>
    </location>
</feature>
<organism evidence="2 3">
    <name type="scientific">Streptomyces varsoviensis</name>
    <dbReference type="NCBI Taxonomy" id="67373"/>
    <lineage>
        <taxon>Bacteria</taxon>
        <taxon>Bacillati</taxon>
        <taxon>Actinomycetota</taxon>
        <taxon>Actinomycetes</taxon>
        <taxon>Kitasatosporales</taxon>
        <taxon>Streptomycetaceae</taxon>
        <taxon>Streptomyces</taxon>
    </lineage>
</organism>
<name>A0ABR5J3S1_9ACTN</name>
<gene>
    <name evidence="2" type="ORF">ADK38_21610</name>
</gene>